<organism evidence="2">
    <name type="scientific">Siphoviridae sp. cteLh2</name>
    <dbReference type="NCBI Taxonomy" id="2825590"/>
    <lineage>
        <taxon>Viruses</taxon>
        <taxon>Duplodnaviria</taxon>
        <taxon>Heunggongvirae</taxon>
        <taxon>Uroviricota</taxon>
        <taxon>Caudoviricetes</taxon>
    </lineage>
</organism>
<sequence>MAELIGFIVIIGMCFALAMLMMIAWFKMWEDILDDDDKQSK</sequence>
<dbReference type="EMBL" id="BK016017">
    <property type="protein sequence ID" value="DAF89831.1"/>
    <property type="molecule type" value="Genomic_DNA"/>
</dbReference>
<evidence type="ECO:0000256" key="1">
    <source>
        <dbReference type="SAM" id="Phobius"/>
    </source>
</evidence>
<keyword evidence="1" id="KW-1133">Transmembrane helix</keyword>
<proteinExistence type="predicted"/>
<feature type="transmembrane region" description="Helical" evidence="1">
    <location>
        <begin position="6"/>
        <end position="26"/>
    </location>
</feature>
<keyword evidence="1" id="KW-0812">Transmembrane</keyword>
<protein>
    <submittedName>
        <fullName evidence="2">Holin</fullName>
    </submittedName>
</protein>
<keyword evidence="1" id="KW-0472">Membrane</keyword>
<reference evidence="2" key="1">
    <citation type="journal article" date="2021" name="Proc. Natl. Acad. Sci. U.S.A.">
        <title>A Catalog of Tens of Thousands of Viruses from Human Metagenomes Reveals Hidden Associations with Chronic Diseases.</title>
        <authorList>
            <person name="Tisza M.J."/>
            <person name="Buck C.B."/>
        </authorList>
    </citation>
    <scope>NUCLEOTIDE SEQUENCE</scope>
    <source>
        <strain evidence="2">CteLh2</strain>
    </source>
</reference>
<name>A0A8S5U5U7_9CAUD</name>
<evidence type="ECO:0000313" key="2">
    <source>
        <dbReference type="EMBL" id="DAF89831.1"/>
    </source>
</evidence>
<accession>A0A8S5U5U7</accession>